<dbReference type="Pfam" id="PF00497">
    <property type="entry name" value="SBP_bac_3"/>
    <property type="match status" value="1"/>
</dbReference>
<dbReference type="AlphaFoldDB" id="A0A0M7ARC8"/>
<feature type="transmembrane region" description="Helical" evidence="7">
    <location>
        <begin position="378"/>
        <end position="397"/>
    </location>
</feature>
<dbReference type="EMBL" id="CXWC01000013">
    <property type="protein sequence ID" value="CTQ77398.1"/>
    <property type="molecule type" value="Genomic_DNA"/>
</dbReference>
<evidence type="ECO:0000256" key="5">
    <source>
        <dbReference type="ARBA" id="ARBA00022989"/>
    </source>
</evidence>
<dbReference type="GO" id="GO:0015293">
    <property type="term" value="F:symporter activity"/>
    <property type="evidence" value="ECO:0007669"/>
    <property type="project" value="InterPro"/>
</dbReference>
<dbReference type="SUPFAM" id="SSF53850">
    <property type="entry name" value="Periplasmic binding protein-like II"/>
    <property type="match status" value="1"/>
</dbReference>
<evidence type="ECO:0000256" key="6">
    <source>
        <dbReference type="ARBA" id="ARBA00023136"/>
    </source>
</evidence>
<keyword evidence="6 7" id="KW-0472">Membrane</keyword>
<feature type="transmembrane region" description="Helical" evidence="7">
    <location>
        <begin position="175"/>
        <end position="192"/>
    </location>
</feature>
<feature type="transmembrane region" description="Helical" evidence="7">
    <location>
        <begin position="332"/>
        <end position="358"/>
    </location>
</feature>
<dbReference type="InterPro" id="IPR036458">
    <property type="entry name" value="Na:dicarbo_symporter_sf"/>
</dbReference>
<evidence type="ECO:0000256" key="1">
    <source>
        <dbReference type="ARBA" id="ARBA00004141"/>
    </source>
</evidence>
<dbReference type="Gene3D" id="1.10.3860.10">
    <property type="entry name" value="Sodium:dicarboxylate symporter"/>
    <property type="match status" value="1"/>
</dbReference>
<dbReference type="SMART" id="SM00062">
    <property type="entry name" value="PBPb"/>
    <property type="match status" value="1"/>
</dbReference>
<dbReference type="STRING" id="311410.LA5095_03843"/>
<evidence type="ECO:0000313" key="9">
    <source>
        <dbReference type="EMBL" id="CTQ77398.1"/>
    </source>
</evidence>
<dbReference type="Pfam" id="PF00375">
    <property type="entry name" value="SDF"/>
    <property type="match status" value="1"/>
</dbReference>
<evidence type="ECO:0000256" key="2">
    <source>
        <dbReference type="ARBA" id="ARBA00022448"/>
    </source>
</evidence>
<keyword evidence="2" id="KW-0813">Transport</keyword>
<organism evidence="9 10">
    <name type="scientific">Roseibium album</name>
    <dbReference type="NCBI Taxonomy" id="311410"/>
    <lineage>
        <taxon>Bacteria</taxon>
        <taxon>Pseudomonadati</taxon>
        <taxon>Pseudomonadota</taxon>
        <taxon>Alphaproteobacteria</taxon>
        <taxon>Hyphomicrobiales</taxon>
        <taxon>Stappiaceae</taxon>
        <taxon>Roseibium</taxon>
    </lineage>
</organism>
<dbReference type="Gene3D" id="3.40.190.10">
    <property type="entry name" value="Periplasmic binding protein-like II"/>
    <property type="match status" value="2"/>
</dbReference>
<dbReference type="SUPFAM" id="SSF118215">
    <property type="entry name" value="Proton glutamate symport protein"/>
    <property type="match status" value="1"/>
</dbReference>
<keyword evidence="5 7" id="KW-1133">Transmembrane helix</keyword>
<accession>A0A0M7ARC8</accession>
<evidence type="ECO:0000259" key="8">
    <source>
        <dbReference type="SMART" id="SM00062"/>
    </source>
</evidence>
<evidence type="ECO:0000256" key="3">
    <source>
        <dbReference type="ARBA" id="ARBA00022692"/>
    </source>
</evidence>
<feature type="transmembrane region" description="Helical" evidence="7">
    <location>
        <begin position="38"/>
        <end position="58"/>
    </location>
</feature>
<evidence type="ECO:0000256" key="4">
    <source>
        <dbReference type="ARBA" id="ARBA00022729"/>
    </source>
</evidence>
<comment type="subcellular location">
    <subcellularLocation>
        <location evidence="1">Membrane</location>
        <topology evidence="1">Multi-pass membrane protein</topology>
    </subcellularLocation>
</comment>
<evidence type="ECO:0000256" key="7">
    <source>
        <dbReference type="SAM" id="Phobius"/>
    </source>
</evidence>
<feature type="transmembrane region" description="Helical" evidence="7">
    <location>
        <begin position="247"/>
        <end position="264"/>
    </location>
</feature>
<keyword evidence="3 7" id="KW-0812">Transmembrane</keyword>
<feature type="domain" description="Solute-binding protein family 3/N-terminal" evidence="8">
    <location>
        <begin position="490"/>
        <end position="712"/>
    </location>
</feature>
<dbReference type="GO" id="GO:0016020">
    <property type="term" value="C:membrane"/>
    <property type="evidence" value="ECO:0007669"/>
    <property type="project" value="UniProtKB-SubCell"/>
</dbReference>
<proteinExistence type="predicted"/>
<dbReference type="OrthoDB" id="9791339at2"/>
<dbReference type="InterPro" id="IPR001991">
    <property type="entry name" value="Na-dicarboxylate_symporter"/>
</dbReference>
<reference evidence="10" key="1">
    <citation type="submission" date="2015-07" db="EMBL/GenBank/DDBJ databases">
        <authorList>
            <person name="Rodrigo-Torres Lidia"/>
            <person name="Arahal R.David."/>
        </authorList>
    </citation>
    <scope>NUCLEOTIDE SEQUENCE [LARGE SCALE GENOMIC DNA]</scope>
    <source>
        <strain evidence="10">CECT 5096</strain>
    </source>
</reference>
<sequence>MKSKLLPLLVLVGGAFGIFVGSFSPALTQILQPFGDVYIRLMEVVVLPYLVSSLLLGLGRLSPSIALTLFRKSWPVYLLLWGVTFAFLIVAASTVPLVGTATVVDFSSSLPNDRGSATSLVKLLVPDNFFEALSQNYIPSVVLIGVIFGIAIQHSVKPTPLLEILTIVRNACIRIWGWIVYLAPLGVCALFAESINSVSLTGFAALSIYIAVVMLSSLVLALWVFPMLLTVFLPLTYREVMSGLREAFMVAVVTSLSVAALPLIQKAAQQYAAKLSNDNGEEQQQREIIETSLSVSYPLAQIGNFFILVFLIYAAFYYYLPIERQQLLELPFVTLLSSIGSPTSSIGAVTFMADWLGLPTGTTNLYVETMAITRYGQVIASVSAFAFVTTAITFIFYGKVRFDPKALVLMLSVSAAAFSGIWALGSLGGTHVPLHSEISYRAASLPDYVQQLSNANLLPTKTEQTADAGNQDPKVGTAINTIDRIETTGVLKVGINPNVMPFAYVNNDGRLVGYDVEMMYRFSQSMNVDLEFVPYGWQSLAENLEQKKFDIAIGGLYITDDRLNSLTVSAPYFESPLALVVKRSRVEEFKSKAVIASNPDLTIAVFDDPVLIPLAKRSFPSAKLRVVENYSNLQDLKGVDAALWTREQARALAISLEGYSAVVPEDTASRFLFAYLMPPASPGLAAYFNYWMDLSRKAGVLKDMDSRWISPVDTEISN</sequence>
<dbReference type="InterPro" id="IPR001638">
    <property type="entry name" value="Solute-binding_3/MltF_N"/>
</dbReference>
<dbReference type="RefSeq" id="WP_055117767.1">
    <property type="nucleotide sequence ID" value="NZ_CXWA01000004.1"/>
</dbReference>
<keyword evidence="10" id="KW-1185">Reference proteome</keyword>
<dbReference type="CDD" id="cd13530">
    <property type="entry name" value="PBP2_peptides_like"/>
    <property type="match status" value="1"/>
</dbReference>
<feature type="transmembrane region" description="Helical" evidence="7">
    <location>
        <begin position="204"/>
        <end position="235"/>
    </location>
</feature>
<dbReference type="PANTHER" id="PTHR35936">
    <property type="entry name" value="MEMBRANE-BOUND LYTIC MUREIN TRANSGLYCOSYLASE F"/>
    <property type="match status" value="1"/>
</dbReference>
<dbReference type="GeneID" id="97672388"/>
<feature type="transmembrane region" description="Helical" evidence="7">
    <location>
        <begin position="302"/>
        <end position="320"/>
    </location>
</feature>
<feature type="transmembrane region" description="Helical" evidence="7">
    <location>
        <begin position="78"/>
        <end position="104"/>
    </location>
</feature>
<feature type="transmembrane region" description="Helical" evidence="7">
    <location>
        <begin position="406"/>
        <end position="425"/>
    </location>
</feature>
<feature type="transmembrane region" description="Helical" evidence="7">
    <location>
        <begin position="137"/>
        <end position="154"/>
    </location>
</feature>
<gene>
    <name evidence="9" type="primary">pheC_2</name>
    <name evidence="9" type="ORF">LA5096_05125</name>
</gene>
<dbReference type="PANTHER" id="PTHR35936:SF19">
    <property type="entry name" value="AMINO-ACID-BINDING PROTEIN YXEM-RELATED"/>
    <property type="match status" value="1"/>
</dbReference>
<keyword evidence="4" id="KW-0732">Signal</keyword>
<dbReference type="Proteomes" id="UP000049983">
    <property type="component" value="Unassembled WGS sequence"/>
</dbReference>
<name>A0A0M7ARC8_9HYPH</name>
<evidence type="ECO:0000313" key="10">
    <source>
        <dbReference type="Proteomes" id="UP000049983"/>
    </source>
</evidence>
<protein>
    <submittedName>
        <fullName evidence="9">Cyclohexadienyl dehydratase</fullName>
    </submittedName>
</protein>